<name>A0A2G9RVU6_AQUCT</name>
<reference evidence="2" key="1">
    <citation type="journal article" date="2017" name="Nat. Commun.">
        <title>The North American bullfrog draft genome provides insight into hormonal regulation of long noncoding RNA.</title>
        <authorList>
            <person name="Hammond S.A."/>
            <person name="Warren R.L."/>
            <person name="Vandervalk B.P."/>
            <person name="Kucuk E."/>
            <person name="Khan H."/>
            <person name="Gibb E.A."/>
            <person name="Pandoh P."/>
            <person name="Kirk H."/>
            <person name="Zhao Y."/>
            <person name="Jones M."/>
            <person name="Mungall A.J."/>
            <person name="Coope R."/>
            <person name="Pleasance S."/>
            <person name="Moore R.A."/>
            <person name="Holt R.A."/>
            <person name="Round J.M."/>
            <person name="Ohora S."/>
            <person name="Walle B.V."/>
            <person name="Veldhoen N."/>
            <person name="Helbing C.C."/>
            <person name="Birol I."/>
        </authorList>
    </citation>
    <scope>NUCLEOTIDE SEQUENCE [LARGE SCALE GENOMIC DNA]</scope>
</reference>
<protein>
    <submittedName>
        <fullName evidence="1">Uncharacterized protein</fullName>
    </submittedName>
</protein>
<dbReference type="Proteomes" id="UP000228934">
    <property type="component" value="Unassembled WGS sequence"/>
</dbReference>
<dbReference type="AlphaFoldDB" id="A0A2G9RVU6"/>
<evidence type="ECO:0000313" key="1">
    <source>
        <dbReference type="EMBL" id="PIO31954.1"/>
    </source>
</evidence>
<accession>A0A2G9RVU6</accession>
<dbReference type="EMBL" id="KV930538">
    <property type="protein sequence ID" value="PIO31954.1"/>
    <property type="molecule type" value="Genomic_DNA"/>
</dbReference>
<gene>
    <name evidence="1" type="ORF">AB205_0086990</name>
</gene>
<keyword evidence="2" id="KW-1185">Reference proteome</keyword>
<organism evidence="1 2">
    <name type="scientific">Aquarana catesbeiana</name>
    <name type="common">American bullfrog</name>
    <name type="synonym">Rana catesbeiana</name>
    <dbReference type="NCBI Taxonomy" id="8400"/>
    <lineage>
        <taxon>Eukaryota</taxon>
        <taxon>Metazoa</taxon>
        <taxon>Chordata</taxon>
        <taxon>Craniata</taxon>
        <taxon>Vertebrata</taxon>
        <taxon>Euteleostomi</taxon>
        <taxon>Amphibia</taxon>
        <taxon>Batrachia</taxon>
        <taxon>Anura</taxon>
        <taxon>Neobatrachia</taxon>
        <taxon>Ranoidea</taxon>
        <taxon>Ranidae</taxon>
        <taxon>Aquarana</taxon>
    </lineage>
</organism>
<proteinExistence type="predicted"/>
<evidence type="ECO:0000313" key="2">
    <source>
        <dbReference type="Proteomes" id="UP000228934"/>
    </source>
</evidence>
<sequence>MCFCLLSKTCLFCVNQTCRVQSKRWKSSLSPV</sequence>